<keyword evidence="2" id="KW-1185">Reference proteome</keyword>
<protein>
    <submittedName>
        <fullName evidence="1">Uncharacterized protein</fullName>
    </submittedName>
</protein>
<comment type="caution">
    <text evidence="1">The sequence shown here is derived from an EMBL/GenBank/DDBJ whole genome shotgun (WGS) entry which is preliminary data.</text>
</comment>
<evidence type="ECO:0000313" key="1">
    <source>
        <dbReference type="EMBL" id="RYN92169.1"/>
    </source>
</evidence>
<gene>
    <name evidence="1" type="ORF">AA0119_g10193</name>
</gene>
<accession>A0ABY0FZY6</accession>
<reference evidence="2" key="1">
    <citation type="journal article" date="2019" name="bioRxiv">
        <title>Genomics, evolutionary history and diagnostics of the Alternaria alternata species group including apple and Asian pear pathotypes.</title>
        <authorList>
            <person name="Armitage A.D."/>
            <person name="Cockerton H.M."/>
            <person name="Sreenivasaprasad S."/>
            <person name="Woodhall J.W."/>
            <person name="Lane C.R."/>
            <person name="Harrison R.J."/>
            <person name="Clarkson J.P."/>
        </authorList>
    </citation>
    <scope>NUCLEOTIDE SEQUENCE [LARGE SCALE GENOMIC DNA]</scope>
    <source>
        <strain evidence="2">FERA 635</strain>
    </source>
</reference>
<name>A0ABY0FZY6_9PLEO</name>
<evidence type="ECO:0000313" key="2">
    <source>
        <dbReference type="Proteomes" id="UP000293195"/>
    </source>
</evidence>
<organism evidence="1 2">
    <name type="scientific">Alternaria tenuissima</name>
    <dbReference type="NCBI Taxonomy" id="119927"/>
    <lineage>
        <taxon>Eukaryota</taxon>
        <taxon>Fungi</taxon>
        <taxon>Dikarya</taxon>
        <taxon>Ascomycota</taxon>
        <taxon>Pezizomycotina</taxon>
        <taxon>Dothideomycetes</taxon>
        <taxon>Pleosporomycetidae</taxon>
        <taxon>Pleosporales</taxon>
        <taxon>Pleosporineae</taxon>
        <taxon>Pleosporaceae</taxon>
        <taxon>Alternaria</taxon>
        <taxon>Alternaria sect. Alternaria</taxon>
        <taxon>Alternaria alternata complex</taxon>
    </lineage>
</organism>
<dbReference type="Proteomes" id="UP000293195">
    <property type="component" value="Unassembled WGS sequence"/>
</dbReference>
<dbReference type="EMBL" id="PDXF01000061">
    <property type="protein sequence ID" value="RYN92169.1"/>
    <property type="molecule type" value="Genomic_DNA"/>
</dbReference>
<sequence length="125" mass="13507">MAEIFTLTLGDIDQYSATLATTPTLTGSRIVFTDPSSPKDGFDLILSEELRGKLETALDDACANIDDTCLETINNILVNPQTELEARQILIAGYSLAFLTALYLPIANKLINSKDVPVAIHAPLN</sequence>
<proteinExistence type="predicted"/>